<protein>
    <submittedName>
        <fullName evidence="10">Uncharacterized protein</fullName>
    </submittedName>
</protein>
<name>A0A194PXS5_PAPXU</name>
<dbReference type="PANTHER" id="PTHR15135:SF7">
    <property type="entry name" value="STAC-LIKE, ISOFORM J"/>
    <property type="match status" value="1"/>
</dbReference>
<proteinExistence type="predicted"/>
<evidence type="ECO:0000256" key="6">
    <source>
        <dbReference type="ARBA" id="ARBA00022771"/>
    </source>
</evidence>
<dbReference type="Gene3D" id="1.20.1270.60">
    <property type="entry name" value="Arfaptin homology (AH) domain/BAR domain"/>
    <property type="match status" value="1"/>
</dbReference>
<dbReference type="PANTHER" id="PTHR15135">
    <property type="entry name" value="STAC"/>
    <property type="match status" value="1"/>
</dbReference>
<dbReference type="AlphaFoldDB" id="A0A194PXS5"/>
<reference evidence="10 11" key="1">
    <citation type="journal article" date="2015" name="Nat. Commun.">
        <title>Outbred genome sequencing and CRISPR/Cas9 gene editing in butterflies.</title>
        <authorList>
            <person name="Li X."/>
            <person name="Fan D."/>
            <person name="Zhang W."/>
            <person name="Liu G."/>
            <person name="Zhang L."/>
            <person name="Zhao L."/>
            <person name="Fang X."/>
            <person name="Chen L."/>
            <person name="Dong Y."/>
            <person name="Chen Y."/>
            <person name="Ding Y."/>
            <person name="Zhao R."/>
            <person name="Feng M."/>
            <person name="Zhu Y."/>
            <person name="Feng Y."/>
            <person name="Jiang X."/>
            <person name="Zhu D."/>
            <person name="Xiang H."/>
            <person name="Feng X."/>
            <person name="Li S."/>
            <person name="Wang J."/>
            <person name="Zhang G."/>
            <person name="Kronforst M.R."/>
            <person name="Wang W."/>
        </authorList>
    </citation>
    <scope>NUCLEOTIDE SEQUENCE [LARGE SCALE GENOMIC DNA]</scope>
    <source>
        <strain evidence="10">Ya'a_city_454_Px</strain>
        <tissue evidence="10">Whole body</tissue>
    </source>
</reference>
<evidence type="ECO:0000256" key="5">
    <source>
        <dbReference type="ARBA" id="ARBA00022737"/>
    </source>
</evidence>
<evidence type="ECO:0000256" key="4">
    <source>
        <dbReference type="ARBA" id="ARBA00022490"/>
    </source>
</evidence>
<dbReference type="STRING" id="66420.A0A194PXS5"/>
<feature type="compositionally biased region" description="Low complexity" evidence="9">
    <location>
        <begin position="434"/>
        <end position="452"/>
    </location>
</feature>
<dbReference type="EMBL" id="KQ459586">
    <property type="protein sequence ID" value="KPI97828.1"/>
    <property type="molecule type" value="Genomic_DNA"/>
</dbReference>
<keyword evidence="6" id="KW-0863">Zinc-finger</keyword>
<keyword evidence="7" id="KW-0472">Membrane</keyword>
<keyword evidence="6" id="KW-0862">Zinc</keyword>
<dbReference type="GO" id="GO:0005886">
    <property type="term" value="C:plasma membrane"/>
    <property type="evidence" value="ECO:0007669"/>
    <property type="project" value="UniProtKB-SubCell"/>
</dbReference>
<evidence type="ECO:0000256" key="3">
    <source>
        <dbReference type="ARBA" id="ARBA00022475"/>
    </source>
</evidence>
<evidence type="ECO:0000313" key="10">
    <source>
        <dbReference type="EMBL" id="KPI97828.1"/>
    </source>
</evidence>
<keyword evidence="6" id="KW-0479">Metal-binding</keyword>
<evidence type="ECO:0000256" key="1">
    <source>
        <dbReference type="ARBA" id="ARBA00004236"/>
    </source>
</evidence>
<dbReference type="GO" id="GO:1903078">
    <property type="term" value="P:positive regulation of protein localization to plasma membrane"/>
    <property type="evidence" value="ECO:0007669"/>
    <property type="project" value="TreeGrafter"/>
</dbReference>
<feature type="coiled-coil region" evidence="8">
    <location>
        <begin position="190"/>
        <end position="224"/>
    </location>
</feature>
<dbReference type="GO" id="GO:0008270">
    <property type="term" value="F:zinc ion binding"/>
    <property type="evidence" value="ECO:0007669"/>
    <property type="project" value="UniProtKB-KW"/>
</dbReference>
<evidence type="ECO:0000256" key="2">
    <source>
        <dbReference type="ARBA" id="ARBA00004496"/>
    </source>
</evidence>
<keyword evidence="5" id="KW-0677">Repeat</keyword>
<evidence type="ECO:0000256" key="7">
    <source>
        <dbReference type="ARBA" id="ARBA00023136"/>
    </source>
</evidence>
<gene>
    <name evidence="10" type="ORF">RR46_10949</name>
</gene>
<dbReference type="GO" id="GO:0005737">
    <property type="term" value="C:cytoplasm"/>
    <property type="evidence" value="ECO:0007669"/>
    <property type="project" value="UniProtKB-SubCell"/>
</dbReference>
<dbReference type="Proteomes" id="UP000053268">
    <property type="component" value="Unassembled WGS sequence"/>
</dbReference>
<keyword evidence="11" id="KW-1185">Reference proteome</keyword>
<dbReference type="InterPro" id="IPR027267">
    <property type="entry name" value="AH/BAR_dom_sf"/>
</dbReference>
<evidence type="ECO:0000256" key="8">
    <source>
        <dbReference type="SAM" id="Coils"/>
    </source>
</evidence>
<accession>A0A194PXS5</accession>
<keyword evidence="8" id="KW-0175">Coiled coil</keyword>
<keyword evidence="4" id="KW-0963">Cytoplasm</keyword>
<dbReference type="SUPFAM" id="SSF103657">
    <property type="entry name" value="BAR/IMD domain-like"/>
    <property type="match status" value="1"/>
</dbReference>
<feature type="region of interest" description="Disordered" evidence="9">
    <location>
        <begin position="431"/>
        <end position="480"/>
    </location>
</feature>
<organism evidence="10 11">
    <name type="scientific">Papilio xuthus</name>
    <name type="common">Asian swallowtail butterfly</name>
    <dbReference type="NCBI Taxonomy" id="66420"/>
    <lineage>
        <taxon>Eukaryota</taxon>
        <taxon>Metazoa</taxon>
        <taxon>Ecdysozoa</taxon>
        <taxon>Arthropoda</taxon>
        <taxon>Hexapoda</taxon>
        <taxon>Insecta</taxon>
        <taxon>Pterygota</taxon>
        <taxon>Neoptera</taxon>
        <taxon>Endopterygota</taxon>
        <taxon>Lepidoptera</taxon>
        <taxon>Glossata</taxon>
        <taxon>Ditrysia</taxon>
        <taxon>Papilionoidea</taxon>
        <taxon>Papilionidae</taxon>
        <taxon>Papilioninae</taxon>
        <taxon>Papilio</taxon>
    </lineage>
</organism>
<feature type="compositionally biased region" description="Polar residues" evidence="9">
    <location>
        <begin position="469"/>
        <end position="480"/>
    </location>
</feature>
<dbReference type="InterPro" id="IPR039688">
    <property type="entry name" value="STAC1/2/3"/>
</dbReference>
<dbReference type="GO" id="GO:0003009">
    <property type="term" value="P:skeletal muscle contraction"/>
    <property type="evidence" value="ECO:0007669"/>
    <property type="project" value="TreeGrafter"/>
</dbReference>
<keyword evidence="3" id="KW-1003">Cell membrane</keyword>
<sequence>MQAILGLNTTTALRQAEDRRHRGSWSTQPRQDYRAAFLNYCNNQNTAALAAYYDSHNNYVQQLTATNAMIDQYHKHTLPTILQELEEILTDVTAAVSEAIYQGGEIITDRCTNQLRRYESLCAQSRAVSSTADLAHLARALLTAQPPSRAPLRAFLPPYPPEPDDPPIDVPAETMPPVLRGEMLLDRMDIREARLNYEQLRKDAQDLEMQIKQLQDGLDSLARIQSRNLENNLYSKVNEIQEDISLKKYDYRATQLHLAAVRAQSTLVIMKPITIKRNSNHSEDDLVRYKINKKYVNNANKSPAKIKTKKESMANDDDTVRYKLPKVSTKMKQEKKSKAKPKIKVNFWSKKLTNRLKHSETKRTESNLKQTDETYKSSLLTKPKSIEVKVRKQVSFLPSPLFSDNHDPMVTVPDDLTLQLNEEEANALHDDLNHTNTNNASNNDSNKLNDNKILSPQVSPRSNRHKRNLNNNETKSQGNENELEYFSKYIVQKLRRMETNQRIYSENLINTVLMLGQLGKLNGKSKVSEP</sequence>
<evidence type="ECO:0000313" key="11">
    <source>
        <dbReference type="Proteomes" id="UP000053268"/>
    </source>
</evidence>
<evidence type="ECO:0000256" key="9">
    <source>
        <dbReference type="SAM" id="MobiDB-lite"/>
    </source>
</evidence>
<comment type="subcellular location">
    <subcellularLocation>
        <location evidence="1">Cell membrane</location>
    </subcellularLocation>
    <subcellularLocation>
        <location evidence="2">Cytoplasm</location>
    </subcellularLocation>
</comment>